<dbReference type="KEGG" id="orz:FNH13_04165"/>
<dbReference type="Gene3D" id="3.40.630.190">
    <property type="entry name" value="LCP protein"/>
    <property type="match status" value="1"/>
</dbReference>
<name>A0A516G826_9MICO</name>
<feature type="compositionally biased region" description="Acidic residues" evidence="2">
    <location>
        <begin position="17"/>
        <end position="27"/>
    </location>
</feature>
<proteinExistence type="inferred from homology"/>
<dbReference type="InterPro" id="IPR004474">
    <property type="entry name" value="LytR_CpsA_psr"/>
</dbReference>
<dbReference type="AlphaFoldDB" id="A0A516G826"/>
<evidence type="ECO:0000259" key="4">
    <source>
        <dbReference type="Pfam" id="PF03816"/>
    </source>
</evidence>
<dbReference type="Pfam" id="PF03816">
    <property type="entry name" value="LytR_cpsA_psr"/>
    <property type="match status" value="1"/>
</dbReference>
<keyword evidence="3" id="KW-0812">Transmembrane</keyword>
<dbReference type="EMBL" id="CP041616">
    <property type="protein sequence ID" value="QDO87632.1"/>
    <property type="molecule type" value="Genomic_DNA"/>
</dbReference>
<evidence type="ECO:0000313" key="5">
    <source>
        <dbReference type="EMBL" id="QDO87632.1"/>
    </source>
</evidence>
<dbReference type="OrthoDB" id="9782542at2"/>
<dbReference type="RefSeq" id="WP_143782309.1">
    <property type="nucleotide sequence ID" value="NZ_CP041616.1"/>
</dbReference>
<evidence type="ECO:0000256" key="2">
    <source>
        <dbReference type="SAM" id="MobiDB-lite"/>
    </source>
</evidence>
<feature type="region of interest" description="Disordered" evidence="2">
    <location>
        <begin position="1"/>
        <end position="32"/>
    </location>
</feature>
<reference evidence="5 6" key="1">
    <citation type="submission" date="2019-07" db="EMBL/GenBank/DDBJ databases">
        <title>complete genome sequencing of Ornithinimicrobium sp. H23M54.</title>
        <authorList>
            <person name="Bae J.-W."/>
            <person name="Lee S.-Y."/>
        </authorList>
    </citation>
    <scope>NUCLEOTIDE SEQUENCE [LARGE SCALE GENOMIC DNA]</scope>
    <source>
        <strain evidence="5 6">H23M54</strain>
    </source>
</reference>
<dbReference type="InterPro" id="IPR050922">
    <property type="entry name" value="LytR/CpsA/Psr_CW_biosynth"/>
</dbReference>
<evidence type="ECO:0000313" key="6">
    <source>
        <dbReference type="Proteomes" id="UP000315395"/>
    </source>
</evidence>
<dbReference type="PANTHER" id="PTHR33392">
    <property type="entry name" value="POLYISOPRENYL-TEICHOIC ACID--PEPTIDOGLYCAN TEICHOIC ACID TRANSFERASE TAGU"/>
    <property type="match status" value="1"/>
</dbReference>
<accession>A0A516G826</accession>
<feature type="transmembrane region" description="Helical" evidence="3">
    <location>
        <begin position="41"/>
        <end position="63"/>
    </location>
</feature>
<keyword evidence="3" id="KW-0472">Membrane</keyword>
<organism evidence="5 6">
    <name type="scientific">Ornithinimicrobium ciconiae</name>
    <dbReference type="NCBI Taxonomy" id="2594265"/>
    <lineage>
        <taxon>Bacteria</taxon>
        <taxon>Bacillati</taxon>
        <taxon>Actinomycetota</taxon>
        <taxon>Actinomycetes</taxon>
        <taxon>Micrococcales</taxon>
        <taxon>Ornithinimicrobiaceae</taxon>
        <taxon>Ornithinimicrobium</taxon>
    </lineage>
</organism>
<protein>
    <submittedName>
        <fullName evidence="5">LytR family transcriptional regulator</fullName>
    </submittedName>
</protein>
<gene>
    <name evidence="5" type="ORF">FNH13_04165</name>
</gene>
<evidence type="ECO:0000256" key="1">
    <source>
        <dbReference type="ARBA" id="ARBA00006068"/>
    </source>
</evidence>
<feature type="domain" description="Cell envelope-related transcriptional attenuator" evidence="4">
    <location>
        <begin position="123"/>
        <end position="261"/>
    </location>
</feature>
<keyword evidence="3" id="KW-1133">Transmembrane helix</keyword>
<comment type="similarity">
    <text evidence="1">Belongs to the LytR/CpsA/Psr (LCP) family.</text>
</comment>
<keyword evidence="6" id="KW-1185">Reference proteome</keyword>
<dbReference type="PANTHER" id="PTHR33392:SF6">
    <property type="entry name" value="POLYISOPRENYL-TEICHOIC ACID--PEPTIDOGLYCAN TEICHOIC ACID TRANSFERASE TAGU"/>
    <property type="match status" value="1"/>
</dbReference>
<dbReference type="Proteomes" id="UP000315395">
    <property type="component" value="Chromosome"/>
</dbReference>
<evidence type="ECO:0000256" key="3">
    <source>
        <dbReference type="SAM" id="Phobius"/>
    </source>
</evidence>
<sequence length="364" mass="39742">MAGSNEGDLPDSRADDDIFDGAGTEDETPVRPRRTRRGLRIAVVSLVTVALLAVGAVAGYLAFLNWRVSSNITHAQLLPESPYPGEDSLVTPAPPEKPASAGDALNILVIGSDSRDIDSDRGRSDVMVLMHVSDERDRVDLIHFPRDLFVQIPGSERKNKLNASYAFGGPPLLVETLQPLIGVPVDHVVITDFESFKSLTDAVGGVDVNVTQASPGFDIGVRHMDGETGLRFVRERYALSQGDISRGERQQEFIKAVMLKVLTRDTFTNPSRLANVVDAATENLTVDEDLQVSTMRDLGWNLRNLRGDDIHFVTAPWSGIGSDSLAGSIVIPHEAQFEVLREHLQTDTMEDYRDEVSPQEGFGG</sequence>
<dbReference type="NCBIfam" id="TIGR00350">
    <property type="entry name" value="lytR_cpsA_psr"/>
    <property type="match status" value="1"/>
</dbReference>